<reference evidence="2" key="1">
    <citation type="submission" date="2023-07" db="EMBL/GenBank/DDBJ databases">
        <title>Black Yeasts Isolated from many extreme environments.</title>
        <authorList>
            <person name="Coleine C."/>
            <person name="Stajich J.E."/>
            <person name="Selbmann L."/>
        </authorList>
    </citation>
    <scope>NUCLEOTIDE SEQUENCE</scope>
    <source>
        <strain evidence="2">CCFEE 5485</strain>
    </source>
</reference>
<proteinExistence type="predicted"/>
<evidence type="ECO:0000256" key="1">
    <source>
        <dbReference type="SAM" id="MobiDB-lite"/>
    </source>
</evidence>
<organism evidence="2 3">
    <name type="scientific">Recurvomyces mirabilis</name>
    <dbReference type="NCBI Taxonomy" id="574656"/>
    <lineage>
        <taxon>Eukaryota</taxon>
        <taxon>Fungi</taxon>
        <taxon>Dikarya</taxon>
        <taxon>Ascomycota</taxon>
        <taxon>Pezizomycotina</taxon>
        <taxon>Dothideomycetes</taxon>
        <taxon>Dothideomycetidae</taxon>
        <taxon>Mycosphaerellales</taxon>
        <taxon>Teratosphaeriaceae</taxon>
        <taxon>Recurvomyces</taxon>
    </lineage>
</organism>
<dbReference type="GO" id="GO:0004721">
    <property type="term" value="F:phosphoprotein phosphatase activity"/>
    <property type="evidence" value="ECO:0007669"/>
    <property type="project" value="InterPro"/>
</dbReference>
<feature type="region of interest" description="Disordered" evidence="1">
    <location>
        <begin position="77"/>
        <end position="112"/>
    </location>
</feature>
<gene>
    <name evidence="2" type="ORF">LTR78_002659</name>
</gene>
<dbReference type="EMBL" id="JAUTXT010000006">
    <property type="protein sequence ID" value="KAK3677809.1"/>
    <property type="molecule type" value="Genomic_DNA"/>
</dbReference>
<dbReference type="PANTHER" id="PTHR31126">
    <property type="entry name" value="TYROSINE-PROTEIN PHOSPHATASE"/>
    <property type="match status" value="1"/>
</dbReference>
<dbReference type="AlphaFoldDB" id="A0AAE0WTM7"/>
<evidence type="ECO:0000313" key="2">
    <source>
        <dbReference type="EMBL" id="KAK3677809.1"/>
    </source>
</evidence>
<keyword evidence="3" id="KW-1185">Reference proteome</keyword>
<comment type="caution">
    <text evidence="2">The sequence shown here is derived from an EMBL/GenBank/DDBJ whole genome shotgun (WGS) entry which is preliminary data.</text>
</comment>
<evidence type="ECO:0008006" key="4">
    <source>
        <dbReference type="Google" id="ProtNLM"/>
    </source>
</evidence>
<dbReference type="Pfam" id="PF13350">
    <property type="entry name" value="Y_phosphatase3"/>
    <property type="match status" value="1"/>
</dbReference>
<sequence>MATPNSVPGGHTFDNIINFRDLGTFINHTTSRDILKPGLLYRSARPDAASNHDREVLLDEIKLKTIIDLRTKTEHSEAKGKFAARQKSGPPGPPTAGETAALPSLNPDPGVDSSDHAVPATLRIEGIKYVDVDLNGKPYSNALLKQLSWRQRAKLYSLYVLGYHKEAISILGTNVLAARGLSGLAEDSLEHCGGEVKALFDLLSDEKCYPLLAHCTQGKDRTGLTVLLVLMLCDVPLEAIDRDYMLSEKELLPERQDKVKEIASIGLPESFADCEEGWAGRVCGWVEEKYGGIGKYLERCGVRAEQQERVRMLLMV</sequence>
<dbReference type="Gene3D" id="3.90.190.10">
    <property type="entry name" value="Protein tyrosine phosphatase superfamily"/>
    <property type="match status" value="1"/>
</dbReference>
<evidence type="ECO:0000313" key="3">
    <source>
        <dbReference type="Proteomes" id="UP001274830"/>
    </source>
</evidence>
<protein>
    <recommendedName>
        <fullName evidence="4">Tyrosine specific protein phosphatases domain-containing protein</fullName>
    </recommendedName>
</protein>
<dbReference type="PANTHER" id="PTHR31126:SF10">
    <property type="entry name" value="PROTEIN PHOSPHATASE, PUTATIVE (AFU_ORTHOLOGUE AFUA_6G06650)-RELATED"/>
    <property type="match status" value="1"/>
</dbReference>
<dbReference type="InterPro" id="IPR029021">
    <property type="entry name" value="Prot-tyrosine_phosphatase-like"/>
</dbReference>
<dbReference type="Proteomes" id="UP001274830">
    <property type="component" value="Unassembled WGS sequence"/>
</dbReference>
<accession>A0AAE0WTM7</accession>
<name>A0AAE0WTM7_9PEZI</name>
<dbReference type="InterPro" id="IPR026893">
    <property type="entry name" value="Tyr/Ser_Pase_IphP-type"/>
</dbReference>
<dbReference type="SUPFAM" id="SSF52799">
    <property type="entry name" value="(Phosphotyrosine protein) phosphatases II"/>
    <property type="match status" value="1"/>
</dbReference>